<evidence type="ECO:0000259" key="3">
    <source>
        <dbReference type="PROSITE" id="PS50110"/>
    </source>
</evidence>
<feature type="domain" description="Response regulatory" evidence="3">
    <location>
        <begin position="2"/>
        <end position="115"/>
    </location>
</feature>
<name>A0A953J8P4_9BACT</name>
<protein>
    <submittedName>
        <fullName evidence="4">Response regulator</fullName>
    </submittedName>
</protein>
<dbReference type="Pfam" id="PF00072">
    <property type="entry name" value="Response_reg"/>
    <property type="match status" value="1"/>
</dbReference>
<dbReference type="GO" id="GO:0000160">
    <property type="term" value="P:phosphorelay signal transduction system"/>
    <property type="evidence" value="ECO:0007669"/>
    <property type="project" value="InterPro"/>
</dbReference>
<organism evidence="4 5">
    <name type="scientific">Candidatus Nitrobium versatile</name>
    <dbReference type="NCBI Taxonomy" id="2884831"/>
    <lineage>
        <taxon>Bacteria</taxon>
        <taxon>Pseudomonadati</taxon>
        <taxon>Nitrospirota</taxon>
        <taxon>Nitrospiria</taxon>
        <taxon>Nitrospirales</taxon>
        <taxon>Nitrospiraceae</taxon>
        <taxon>Candidatus Nitrobium</taxon>
    </lineage>
</organism>
<dbReference type="AlphaFoldDB" id="A0A953J8P4"/>
<accession>A0A953J8P4</accession>
<dbReference type="InterPro" id="IPR011006">
    <property type="entry name" value="CheY-like_superfamily"/>
</dbReference>
<reference evidence="4" key="1">
    <citation type="journal article" date="2021" name="bioRxiv">
        <title>Unraveling nitrogen, sulfur and carbon metabolic pathways and microbial community transcriptional responses to substrate deprivation and toxicity stresses in a bioreactor mimicking anoxic brackish coastal sediment conditions.</title>
        <authorList>
            <person name="Martins P.D."/>
            <person name="Echeveste M.J."/>
            <person name="Arshad A."/>
            <person name="Kurth J."/>
            <person name="Ouboter H."/>
            <person name="Jetten M.S.M."/>
            <person name="Welte C.U."/>
        </authorList>
    </citation>
    <scope>NUCLEOTIDE SEQUENCE</scope>
    <source>
        <strain evidence="4">MAG_39</strain>
    </source>
</reference>
<dbReference type="InterPro" id="IPR001789">
    <property type="entry name" value="Sig_transdc_resp-reg_receiver"/>
</dbReference>
<dbReference type="PANTHER" id="PTHR44591">
    <property type="entry name" value="STRESS RESPONSE REGULATOR PROTEIN 1"/>
    <property type="match status" value="1"/>
</dbReference>
<dbReference type="PANTHER" id="PTHR44591:SF3">
    <property type="entry name" value="RESPONSE REGULATORY DOMAIN-CONTAINING PROTEIN"/>
    <property type="match status" value="1"/>
</dbReference>
<dbReference type="CDD" id="cd00156">
    <property type="entry name" value="REC"/>
    <property type="match status" value="1"/>
</dbReference>
<dbReference type="Proteomes" id="UP000705867">
    <property type="component" value="Unassembled WGS sequence"/>
</dbReference>
<dbReference type="InterPro" id="IPR050595">
    <property type="entry name" value="Bact_response_regulator"/>
</dbReference>
<dbReference type="PROSITE" id="PS50110">
    <property type="entry name" value="RESPONSE_REGULATORY"/>
    <property type="match status" value="1"/>
</dbReference>
<dbReference type="Gene3D" id="3.40.50.2300">
    <property type="match status" value="1"/>
</dbReference>
<comment type="caution">
    <text evidence="4">The sequence shown here is derived from an EMBL/GenBank/DDBJ whole genome shotgun (WGS) entry which is preliminary data.</text>
</comment>
<keyword evidence="1 2" id="KW-0597">Phosphoprotein</keyword>
<evidence type="ECO:0000313" key="4">
    <source>
        <dbReference type="EMBL" id="MBZ0155317.1"/>
    </source>
</evidence>
<reference evidence="4" key="2">
    <citation type="submission" date="2021-08" db="EMBL/GenBank/DDBJ databases">
        <authorList>
            <person name="Dalcin Martins P."/>
        </authorList>
    </citation>
    <scope>NUCLEOTIDE SEQUENCE</scope>
    <source>
        <strain evidence="4">MAG_39</strain>
    </source>
</reference>
<dbReference type="SMART" id="SM00448">
    <property type="entry name" value="REC"/>
    <property type="match status" value="1"/>
</dbReference>
<feature type="modified residue" description="4-aspartylphosphate" evidence="2">
    <location>
        <position position="51"/>
    </location>
</feature>
<gene>
    <name evidence="4" type="ORF">K8I29_03770</name>
</gene>
<evidence type="ECO:0000256" key="1">
    <source>
        <dbReference type="ARBA" id="ARBA00022553"/>
    </source>
</evidence>
<evidence type="ECO:0000256" key="2">
    <source>
        <dbReference type="PROSITE-ProRule" id="PRU00169"/>
    </source>
</evidence>
<sequence length="127" mass="14228">MKILLIEDDPFLLSTMLHFFAREDCHVVATTSPELVISAIDCNHFQTVVTDVRMDPVDGITLVKAIRKAGFAGQIIVTSAFYLGAKEETDALKIDAFFEKPFDVHEMYAAIREWPAKNRHSGEEAAE</sequence>
<dbReference type="EMBL" id="JAIOIV010000028">
    <property type="protein sequence ID" value="MBZ0155317.1"/>
    <property type="molecule type" value="Genomic_DNA"/>
</dbReference>
<evidence type="ECO:0000313" key="5">
    <source>
        <dbReference type="Proteomes" id="UP000705867"/>
    </source>
</evidence>
<dbReference type="SUPFAM" id="SSF52172">
    <property type="entry name" value="CheY-like"/>
    <property type="match status" value="1"/>
</dbReference>
<proteinExistence type="predicted"/>